<dbReference type="STRING" id="317577.GCA_000419625_00505"/>
<keyword evidence="4" id="KW-1185">Reference proteome</keyword>
<feature type="compositionally biased region" description="Low complexity" evidence="1">
    <location>
        <begin position="254"/>
        <end position="266"/>
    </location>
</feature>
<evidence type="ECO:0000256" key="2">
    <source>
        <dbReference type="SAM" id="Phobius"/>
    </source>
</evidence>
<evidence type="ECO:0000256" key="1">
    <source>
        <dbReference type="SAM" id="MobiDB-lite"/>
    </source>
</evidence>
<feature type="compositionally biased region" description="Low complexity" evidence="1">
    <location>
        <begin position="186"/>
        <end position="195"/>
    </location>
</feature>
<dbReference type="EMBL" id="CP021081">
    <property type="protein sequence ID" value="ASN80143.1"/>
    <property type="molecule type" value="Genomic_DNA"/>
</dbReference>
<dbReference type="AlphaFoldDB" id="A0A221SU37"/>
<evidence type="ECO:0000313" key="3">
    <source>
        <dbReference type="EMBL" id="ASN80143.1"/>
    </source>
</evidence>
<gene>
    <name evidence="3" type="ORF">DFI_03170</name>
</gene>
<protein>
    <submittedName>
        <fullName evidence="3">Uncharacterized protein</fullName>
    </submittedName>
</protein>
<feature type="compositionally biased region" description="Pro residues" evidence="1">
    <location>
        <begin position="140"/>
        <end position="157"/>
    </location>
</feature>
<evidence type="ECO:0000313" key="4">
    <source>
        <dbReference type="Proteomes" id="UP000259030"/>
    </source>
</evidence>
<feature type="compositionally biased region" description="Low complexity" evidence="1">
    <location>
        <begin position="109"/>
        <end position="131"/>
    </location>
</feature>
<dbReference type="Proteomes" id="UP000259030">
    <property type="component" value="Chromosome"/>
</dbReference>
<organism evidence="3 4">
    <name type="scientific">Deinococcus ficus</name>
    <dbReference type="NCBI Taxonomy" id="317577"/>
    <lineage>
        <taxon>Bacteria</taxon>
        <taxon>Thermotogati</taxon>
        <taxon>Deinococcota</taxon>
        <taxon>Deinococci</taxon>
        <taxon>Deinococcales</taxon>
        <taxon>Deinococcaceae</taxon>
        <taxon>Deinococcus</taxon>
    </lineage>
</organism>
<feature type="region of interest" description="Disordered" evidence="1">
    <location>
        <begin position="243"/>
        <end position="275"/>
    </location>
</feature>
<feature type="region of interest" description="Disordered" evidence="1">
    <location>
        <begin position="106"/>
        <end position="228"/>
    </location>
</feature>
<reference evidence="3 4" key="1">
    <citation type="submission" date="2017-05" db="EMBL/GenBank/DDBJ databases">
        <title>The complete genome sequence of Deinococcus ficus isolated from the rhizosphere of the Ficus religiosa L. in Taiwan.</title>
        <authorList>
            <person name="Wu K.-M."/>
            <person name="Liao T.-L."/>
            <person name="Liu Y.-M."/>
            <person name="Young C.-C."/>
            <person name="Tsai S.-F."/>
        </authorList>
    </citation>
    <scope>NUCLEOTIDE SEQUENCE [LARGE SCALE GENOMIC DNA]</scope>
    <source>
        <strain evidence="3 4">CC-FR2-10</strain>
    </source>
</reference>
<keyword evidence="2" id="KW-0472">Membrane</keyword>
<feature type="transmembrane region" description="Helical" evidence="2">
    <location>
        <begin position="339"/>
        <end position="361"/>
    </location>
</feature>
<dbReference type="KEGG" id="dfc:DFI_03170"/>
<keyword evidence="2" id="KW-1133">Transmembrane helix</keyword>
<name>A0A221SU37_9DEIO</name>
<accession>A0A221SU37</accession>
<feature type="transmembrane region" description="Helical" evidence="2">
    <location>
        <begin position="315"/>
        <end position="333"/>
    </location>
</feature>
<feature type="compositionally biased region" description="Pro residues" evidence="1">
    <location>
        <begin position="214"/>
        <end position="228"/>
    </location>
</feature>
<sequence length="377" mass="38166">MLRGMSDVSQRAAGVLRAVGLTESPVSALEREDALFVLTPDTLLYQDAGGTRRVTLRDLTRIHSDAEGILRVETPAGTALSASLVGFDPARLQGFFNEVRDVTRRAKEAAAPGASPAQAAPQRAAPPAAAPLTQERTVPRPAPVAPQPTPAAPPRPEPIVLGDDPAPTEAGSTPPPRPLHQPRYVPGPAAAVTPVTPTPEPEETDDLADLAPTPTRPAPTPVAPPAPAQAPLREVTVVRTEPVVSRPATPGETARSLLSPAAAPSPAVAPPQPDLAPVVGNDLPAPAPAPAVRATVAGLGGQADVVAGWAGRLRVLGGVMFLATLALAVVQFTQGAPLAGLWTAIAGGVAGIALLAVADLARLLAGLTRALTGDAGE</sequence>
<keyword evidence="2" id="KW-0812">Transmembrane</keyword>
<proteinExistence type="predicted"/>